<keyword evidence="7 9" id="KW-0663">Pyridoxal phosphate</keyword>
<dbReference type="GO" id="GO:0030170">
    <property type="term" value="F:pyridoxal phosphate binding"/>
    <property type="evidence" value="ECO:0007669"/>
    <property type="project" value="InterPro"/>
</dbReference>
<dbReference type="PANTHER" id="PTHR43643">
    <property type="entry name" value="HISTIDINOL-PHOSPHATE AMINOTRANSFERASE 2"/>
    <property type="match status" value="1"/>
</dbReference>
<dbReference type="InterPro" id="IPR050106">
    <property type="entry name" value="HistidinolP_aminotransfase"/>
</dbReference>
<keyword evidence="5 9" id="KW-0032">Aminotransferase</keyword>
<dbReference type="GO" id="GO:0000105">
    <property type="term" value="P:L-histidine biosynthetic process"/>
    <property type="evidence" value="ECO:0007669"/>
    <property type="project" value="UniProtKB-UniRule"/>
</dbReference>
<evidence type="ECO:0000256" key="2">
    <source>
        <dbReference type="ARBA" id="ARBA00005011"/>
    </source>
</evidence>
<evidence type="ECO:0000256" key="9">
    <source>
        <dbReference type="HAMAP-Rule" id="MF_01023"/>
    </source>
</evidence>
<evidence type="ECO:0000256" key="8">
    <source>
        <dbReference type="ARBA" id="ARBA00047481"/>
    </source>
</evidence>
<dbReference type="NCBIfam" id="TIGR01141">
    <property type="entry name" value="hisC"/>
    <property type="match status" value="1"/>
</dbReference>
<organism evidence="11 12">
    <name type="scientific">Sphingopyxis indica</name>
    <dbReference type="NCBI Taxonomy" id="436663"/>
    <lineage>
        <taxon>Bacteria</taxon>
        <taxon>Pseudomonadati</taxon>
        <taxon>Pseudomonadota</taxon>
        <taxon>Alphaproteobacteria</taxon>
        <taxon>Sphingomonadales</taxon>
        <taxon>Sphingomonadaceae</taxon>
        <taxon>Sphingopyxis</taxon>
    </lineage>
</organism>
<dbReference type="HAMAP" id="MF_01023">
    <property type="entry name" value="HisC_aminotrans_2"/>
    <property type="match status" value="1"/>
</dbReference>
<dbReference type="RefSeq" id="WP_089216107.1">
    <property type="nucleotide sequence ID" value="NZ_FZPA01000007.1"/>
</dbReference>
<dbReference type="SUPFAM" id="SSF53383">
    <property type="entry name" value="PLP-dependent transferases"/>
    <property type="match status" value="1"/>
</dbReference>
<comment type="pathway">
    <text evidence="2 9">Amino-acid biosynthesis; L-histidine biosynthesis; L-histidine from 5-phospho-alpha-D-ribose 1-diphosphate: step 7/9.</text>
</comment>
<reference evidence="11 12" key="1">
    <citation type="submission" date="2017-06" db="EMBL/GenBank/DDBJ databases">
        <authorList>
            <person name="Kim H.J."/>
            <person name="Triplett B.A."/>
        </authorList>
    </citation>
    <scope>NUCLEOTIDE SEQUENCE [LARGE SCALE GENOMIC DNA]</scope>
    <source>
        <strain evidence="11 12">DS15</strain>
    </source>
</reference>
<dbReference type="Gene3D" id="3.40.640.10">
    <property type="entry name" value="Type I PLP-dependent aspartate aminotransferase-like (Major domain)"/>
    <property type="match status" value="1"/>
</dbReference>
<dbReference type="Proteomes" id="UP000198339">
    <property type="component" value="Unassembled WGS sequence"/>
</dbReference>
<comment type="cofactor">
    <cofactor evidence="1 9">
        <name>pyridoxal 5'-phosphate</name>
        <dbReference type="ChEBI" id="CHEBI:597326"/>
    </cofactor>
</comment>
<evidence type="ECO:0000256" key="6">
    <source>
        <dbReference type="ARBA" id="ARBA00022679"/>
    </source>
</evidence>
<gene>
    <name evidence="9" type="primary">hisC</name>
    <name evidence="11" type="ORF">SAMN06295955_107183</name>
</gene>
<comment type="subunit">
    <text evidence="4 9">Homodimer.</text>
</comment>
<dbReference type="OrthoDB" id="9809616at2"/>
<keyword evidence="12" id="KW-1185">Reference proteome</keyword>
<proteinExistence type="inferred from homology"/>
<protein>
    <recommendedName>
        <fullName evidence="9">Histidinol-phosphate aminotransferase</fullName>
        <ecNumber evidence="9">2.6.1.9</ecNumber>
    </recommendedName>
    <alternativeName>
        <fullName evidence="9">Imidazole acetol-phosphate transaminase</fullName>
    </alternativeName>
</protein>
<evidence type="ECO:0000256" key="4">
    <source>
        <dbReference type="ARBA" id="ARBA00011738"/>
    </source>
</evidence>
<dbReference type="EMBL" id="FZPA01000007">
    <property type="protein sequence ID" value="SNS92339.1"/>
    <property type="molecule type" value="Genomic_DNA"/>
</dbReference>
<evidence type="ECO:0000256" key="5">
    <source>
        <dbReference type="ARBA" id="ARBA00022576"/>
    </source>
</evidence>
<feature type="modified residue" description="N6-(pyridoxal phosphate)lysine" evidence="9">
    <location>
        <position position="227"/>
    </location>
</feature>
<dbReference type="CDD" id="cd00609">
    <property type="entry name" value="AAT_like"/>
    <property type="match status" value="1"/>
</dbReference>
<dbReference type="InterPro" id="IPR015422">
    <property type="entry name" value="PyrdxlP-dep_Trfase_small"/>
</dbReference>
<keyword evidence="9" id="KW-0368">Histidine biosynthesis</keyword>
<dbReference type="Gene3D" id="3.90.1150.10">
    <property type="entry name" value="Aspartate Aminotransferase, domain 1"/>
    <property type="match status" value="1"/>
</dbReference>
<dbReference type="InterPro" id="IPR015424">
    <property type="entry name" value="PyrdxlP-dep_Trfase"/>
</dbReference>
<keyword evidence="6 9" id="KW-0808">Transferase</keyword>
<dbReference type="InterPro" id="IPR015421">
    <property type="entry name" value="PyrdxlP-dep_Trfase_major"/>
</dbReference>
<name>A0A239IFM9_9SPHN</name>
<comment type="catalytic activity">
    <reaction evidence="8 9">
        <text>L-histidinol phosphate + 2-oxoglutarate = 3-(imidazol-4-yl)-2-oxopropyl phosphate + L-glutamate</text>
        <dbReference type="Rhea" id="RHEA:23744"/>
        <dbReference type="ChEBI" id="CHEBI:16810"/>
        <dbReference type="ChEBI" id="CHEBI:29985"/>
        <dbReference type="ChEBI" id="CHEBI:57766"/>
        <dbReference type="ChEBI" id="CHEBI:57980"/>
        <dbReference type="EC" id="2.6.1.9"/>
    </reaction>
</comment>
<evidence type="ECO:0000313" key="11">
    <source>
        <dbReference type="EMBL" id="SNS92339.1"/>
    </source>
</evidence>
<dbReference type="AlphaFoldDB" id="A0A239IFM9"/>
<evidence type="ECO:0000256" key="3">
    <source>
        <dbReference type="ARBA" id="ARBA00007970"/>
    </source>
</evidence>
<comment type="similarity">
    <text evidence="3 9">Belongs to the class-II pyridoxal-phosphate-dependent aminotransferase family. Histidinol-phosphate aminotransferase subfamily.</text>
</comment>
<accession>A0A239IFM9</accession>
<evidence type="ECO:0000256" key="1">
    <source>
        <dbReference type="ARBA" id="ARBA00001933"/>
    </source>
</evidence>
<dbReference type="Pfam" id="PF00155">
    <property type="entry name" value="Aminotran_1_2"/>
    <property type="match status" value="1"/>
</dbReference>
<dbReference type="InterPro" id="IPR004839">
    <property type="entry name" value="Aminotransferase_I/II_large"/>
</dbReference>
<dbReference type="GO" id="GO:0004400">
    <property type="term" value="F:histidinol-phosphate transaminase activity"/>
    <property type="evidence" value="ECO:0007669"/>
    <property type="project" value="UniProtKB-UniRule"/>
</dbReference>
<dbReference type="UniPathway" id="UPA00031">
    <property type="reaction ID" value="UER00012"/>
</dbReference>
<evidence type="ECO:0000259" key="10">
    <source>
        <dbReference type="Pfam" id="PF00155"/>
    </source>
</evidence>
<dbReference type="EC" id="2.6.1.9" evidence="9"/>
<evidence type="ECO:0000256" key="7">
    <source>
        <dbReference type="ARBA" id="ARBA00022898"/>
    </source>
</evidence>
<keyword evidence="9" id="KW-0028">Amino-acid biosynthesis</keyword>
<dbReference type="PANTHER" id="PTHR43643:SF3">
    <property type="entry name" value="HISTIDINOL-PHOSPHATE AMINOTRANSFERASE"/>
    <property type="match status" value="1"/>
</dbReference>
<feature type="domain" description="Aminotransferase class I/classII large" evidence="10">
    <location>
        <begin position="32"/>
        <end position="365"/>
    </location>
</feature>
<sequence length="371" mass="39633">MTDATQTLQPKPWISGIAPYVPGKSAGADGRPLIKLSANENPLGTGDKARAAFRETLAAADALSRYPDPGSVILREAIAAKFGLDPARIICGNGSDELLHLAAGTYAGAGDEILYVRYGFAVYEIAARRVGAVPVEADDSDYATDVDALLAAVTDRTRVVYLANPNNPTGTLATREEVARLHAGLPKDVLFVIDQAYAEYLSDEEEDGGLELAKSAPNVFVTRTFSKIHGLAAERIGWGYASSDVISALHRIRLPFNVTRAGQAAAVAAVGDDDFVRRSRAHNAKWRAWLAAELEALGNHGVRVVPSATNFLLVLFEGDVTAEMMNQRLMDAGYIVRWLPGQGLPHALRMTIGTEDETRGLAAAIRAALQG</sequence>
<evidence type="ECO:0000313" key="12">
    <source>
        <dbReference type="Proteomes" id="UP000198339"/>
    </source>
</evidence>
<dbReference type="InterPro" id="IPR005861">
    <property type="entry name" value="HisP_aminotrans"/>
</dbReference>